<comment type="subcellular location">
    <subcellularLocation>
        <location evidence="1">Secreted</location>
    </subcellularLocation>
</comment>
<dbReference type="Pfam" id="PF07737">
    <property type="entry name" value="ATLF"/>
    <property type="match status" value="1"/>
</dbReference>
<comment type="caution">
    <text evidence="4">The sequence shown here is derived from an EMBL/GenBank/DDBJ whole genome shotgun (WGS) entry which is preliminary data.</text>
</comment>
<gene>
    <name evidence="4" type="ORF">G3M99_12890</name>
</gene>
<evidence type="ECO:0000259" key="3">
    <source>
        <dbReference type="PROSITE" id="PS51995"/>
    </source>
</evidence>
<reference evidence="4 5" key="1">
    <citation type="submission" date="2020-02" db="EMBL/GenBank/DDBJ databases">
        <title>Genome assembly of a novel Clostridium senegalense strain.</title>
        <authorList>
            <person name="Gupta T.B."/>
            <person name="Jauregui R."/>
            <person name="Maclean P."/>
            <person name="Nawarathana A."/>
            <person name="Brightwell G."/>
        </authorList>
    </citation>
    <scope>NUCLEOTIDE SEQUENCE [LARGE SCALE GENOMIC DNA]</scope>
    <source>
        <strain evidence="4 5">AGRFS4</strain>
    </source>
</reference>
<dbReference type="RefSeq" id="WP_199870419.1">
    <property type="nucleotide sequence ID" value="NZ_JAAGPU010000025.1"/>
</dbReference>
<dbReference type="GO" id="GO:0005576">
    <property type="term" value="C:extracellular region"/>
    <property type="evidence" value="ECO:0007669"/>
    <property type="project" value="UniProtKB-SubCell"/>
</dbReference>
<keyword evidence="5" id="KW-1185">Reference proteome</keyword>
<organism evidence="4 5">
    <name type="scientific">Clostridium senegalense</name>
    <dbReference type="NCBI Taxonomy" id="1465809"/>
    <lineage>
        <taxon>Bacteria</taxon>
        <taxon>Bacillati</taxon>
        <taxon>Bacillota</taxon>
        <taxon>Clostridia</taxon>
        <taxon>Eubacteriales</taxon>
        <taxon>Clostridiaceae</taxon>
        <taxon>Clostridium</taxon>
    </lineage>
</organism>
<accession>A0A6M0H5E0</accession>
<evidence type="ECO:0000313" key="4">
    <source>
        <dbReference type="EMBL" id="NEU05727.1"/>
    </source>
</evidence>
<name>A0A6M0H5E0_9CLOT</name>
<dbReference type="EMBL" id="JAAGPU010000025">
    <property type="protein sequence ID" value="NEU05727.1"/>
    <property type="molecule type" value="Genomic_DNA"/>
</dbReference>
<dbReference type="Gene3D" id="3.40.390.10">
    <property type="entry name" value="Collagenase (Catalytic Domain)"/>
    <property type="match status" value="1"/>
</dbReference>
<dbReference type="SUPFAM" id="SSF55486">
    <property type="entry name" value="Metalloproteases ('zincins'), catalytic domain"/>
    <property type="match status" value="1"/>
</dbReference>
<keyword evidence="2" id="KW-0964">Secreted</keyword>
<evidence type="ECO:0000256" key="1">
    <source>
        <dbReference type="ARBA" id="ARBA00004613"/>
    </source>
</evidence>
<dbReference type="InterPro" id="IPR024079">
    <property type="entry name" value="MetalloPept_cat_dom_sf"/>
</dbReference>
<dbReference type="AlphaFoldDB" id="A0A6M0H5E0"/>
<feature type="domain" description="ATLF-like" evidence="3">
    <location>
        <begin position="34"/>
        <end position="215"/>
    </location>
</feature>
<sequence>MKKDGTLELFLMLLPFCSDVDITVGKNNKLKIKADLKWFYMKNILYKEYDVPCCVLKQYEEELSKIPLYLLQYYNYYEVKMYITKKSIRNIVKNEIGYDLGNMDIGGAFINLPQYLKGYVSTRYYGHHYVLLHELGHAIDAIEKFYGMGLEPSLSDVFKKIYKDERAKLFNKQGLAYVQTEKEYWAQCFALYNIDEEKLKKLAPRTHGYMKLILESIKLRMKNNTDKIAG</sequence>
<dbReference type="Proteomes" id="UP000481872">
    <property type="component" value="Unassembled WGS sequence"/>
</dbReference>
<evidence type="ECO:0000256" key="2">
    <source>
        <dbReference type="ARBA" id="ARBA00022525"/>
    </source>
</evidence>
<evidence type="ECO:0000313" key="5">
    <source>
        <dbReference type="Proteomes" id="UP000481872"/>
    </source>
</evidence>
<proteinExistence type="predicted"/>
<dbReference type="InterPro" id="IPR047568">
    <property type="entry name" value="ATLF-like_dom"/>
</dbReference>
<dbReference type="InterPro" id="IPR014781">
    <property type="entry name" value="Anthrax_toxin_lethal/edema_N/C"/>
</dbReference>
<dbReference type="PROSITE" id="PS51995">
    <property type="entry name" value="ATLF"/>
    <property type="match status" value="1"/>
</dbReference>
<dbReference type="GO" id="GO:0008237">
    <property type="term" value="F:metallopeptidase activity"/>
    <property type="evidence" value="ECO:0007669"/>
    <property type="project" value="InterPro"/>
</dbReference>
<protein>
    <recommendedName>
        <fullName evidence="3">ATLF-like domain-containing protein</fullName>
    </recommendedName>
</protein>